<organism evidence="8 9">
    <name type="scientific">Coleophoma crateriformis</name>
    <dbReference type="NCBI Taxonomy" id="565419"/>
    <lineage>
        <taxon>Eukaryota</taxon>
        <taxon>Fungi</taxon>
        <taxon>Dikarya</taxon>
        <taxon>Ascomycota</taxon>
        <taxon>Pezizomycotina</taxon>
        <taxon>Leotiomycetes</taxon>
        <taxon>Helotiales</taxon>
        <taxon>Dermateaceae</taxon>
        <taxon>Coleophoma</taxon>
    </lineage>
</organism>
<feature type="transmembrane region" description="Helical" evidence="6">
    <location>
        <begin position="178"/>
        <end position="198"/>
    </location>
</feature>
<dbReference type="GO" id="GO:0016020">
    <property type="term" value="C:membrane"/>
    <property type="evidence" value="ECO:0007669"/>
    <property type="project" value="UniProtKB-SubCell"/>
</dbReference>
<feature type="transmembrane region" description="Helical" evidence="6">
    <location>
        <begin position="46"/>
        <end position="69"/>
    </location>
</feature>
<protein>
    <recommendedName>
        <fullName evidence="7">Rhodopsin domain-containing protein</fullName>
    </recommendedName>
</protein>
<comment type="similarity">
    <text evidence="5">Belongs to the SAT4 family.</text>
</comment>
<reference evidence="8 9" key="1">
    <citation type="journal article" date="2018" name="IMA Fungus">
        <title>IMA Genome-F 9: Draft genome sequence of Annulohypoxylon stygium, Aspergillus mulundensis, Berkeleyomyces basicola (syn. Thielaviopsis basicola), Ceratocystis smalleyi, two Cercospora beticola strains, Coleophoma cylindrospora, Fusarium fracticaudum, Phialophora cf. hyalina, and Morchella septimelata.</title>
        <authorList>
            <person name="Wingfield B.D."/>
            <person name="Bills G.F."/>
            <person name="Dong Y."/>
            <person name="Huang W."/>
            <person name="Nel W.J."/>
            <person name="Swalarsk-Parry B.S."/>
            <person name="Vaghefi N."/>
            <person name="Wilken P.M."/>
            <person name="An Z."/>
            <person name="de Beer Z.W."/>
            <person name="De Vos L."/>
            <person name="Chen L."/>
            <person name="Duong T.A."/>
            <person name="Gao Y."/>
            <person name="Hammerbacher A."/>
            <person name="Kikkert J.R."/>
            <person name="Li Y."/>
            <person name="Li H."/>
            <person name="Li K."/>
            <person name="Li Q."/>
            <person name="Liu X."/>
            <person name="Ma X."/>
            <person name="Naidoo K."/>
            <person name="Pethybridge S.J."/>
            <person name="Sun J."/>
            <person name="Steenkamp E.T."/>
            <person name="van der Nest M.A."/>
            <person name="van Wyk S."/>
            <person name="Wingfield M.J."/>
            <person name="Xiong C."/>
            <person name="Yue Q."/>
            <person name="Zhang X."/>
        </authorList>
    </citation>
    <scope>NUCLEOTIDE SEQUENCE [LARGE SCALE GENOMIC DNA]</scope>
    <source>
        <strain evidence="8 9">BP5796</strain>
    </source>
</reference>
<evidence type="ECO:0000256" key="5">
    <source>
        <dbReference type="ARBA" id="ARBA00038359"/>
    </source>
</evidence>
<evidence type="ECO:0000256" key="4">
    <source>
        <dbReference type="ARBA" id="ARBA00023136"/>
    </source>
</evidence>
<gene>
    <name evidence="8" type="ORF">BP5796_11819</name>
</gene>
<dbReference type="AlphaFoldDB" id="A0A3D8QEE5"/>
<evidence type="ECO:0000313" key="8">
    <source>
        <dbReference type="EMBL" id="RDW60213.1"/>
    </source>
</evidence>
<feature type="domain" description="Rhodopsin" evidence="7">
    <location>
        <begin position="30"/>
        <end position="275"/>
    </location>
</feature>
<evidence type="ECO:0000256" key="1">
    <source>
        <dbReference type="ARBA" id="ARBA00004141"/>
    </source>
</evidence>
<evidence type="ECO:0000313" key="9">
    <source>
        <dbReference type="Proteomes" id="UP000256328"/>
    </source>
</evidence>
<comment type="subcellular location">
    <subcellularLocation>
        <location evidence="1">Membrane</location>
        <topology evidence="1">Multi-pass membrane protein</topology>
    </subcellularLocation>
</comment>
<feature type="transmembrane region" description="Helical" evidence="6">
    <location>
        <begin position="210"/>
        <end position="230"/>
    </location>
</feature>
<keyword evidence="2 6" id="KW-0812">Transmembrane</keyword>
<dbReference type="InterPro" id="IPR052337">
    <property type="entry name" value="SAT4-like"/>
</dbReference>
<dbReference type="OrthoDB" id="3923077at2759"/>
<feature type="transmembrane region" description="Helical" evidence="6">
    <location>
        <begin position="124"/>
        <end position="145"/>
    </location>
</feature>
<proteinExistence type="inferred from homology"/>
<dbReference type="Proteomes" id="UP000256328">
    <property type="component" value="Unassembled WGS sequence"/>
</dbReference>
<accession>A0A3D8QEE5</accession>
<evidence type="ECO:0000259" key="7">
    <source>
        <dbReference type="Pfam" id="PF20684"/>
    </source>
</evidence>
<evidence type="ECO:0000256" key="2">
    <source>
        <dbReference type="ARBA" id="ARBA00022692"/>
    </source>
</evidence>
<keyword evidence="3 6" id="KW-1133">Transmembrane helix</keyword>
<dbReference type="InterPro" id="IPR049326">
    <property type="entry name" value="Rhodopsin_dom_fungi"/>
</dbReference>
<dbReference type="PANTHER" id="PTHR33048">
    <property type="entry name" value="PTH11-LIKE INTEGRAL MEMBRANE PROTEIN (AFU_ORTHOLOGUE AFUA_5G11245)"/>
    <property type="match status" value="1"/>
</dbReference>
<feature type="transmembrane region" description="Helical" evidence="6">
    <location>
        <begin position="89"/>
        <end position="112"/>
    </location>
</feature>
<evidence type="ECO:0000256" key="3">
    <source>
        <dbReference type="ARBA" id="ARBA00022989"/>
    </source>
</evidence>
<keyword evidence="4 6" id="KW-0472">Membrane</keyword>
<dbReference type="Pfam" id="PF20684">
    <property type="entry name" value="Fung_rhodopsin"/>
    <property type="match status" value="1"/>
</dbReference>
<dbReference type="PANTHER" id="PTHR33048:SF96">
    <property type="entry name" value="INTEGRAL MEMBRANE PROTEIN"/>
    <property type="match status" value="1"/>
</dbReference>
<sequence>MPLDLTENKGPQLHAVAIAFVSLAWIGALLRAYTRAVIVKHITWDDVFIAASLVSYTLYCSFILVGVKHGTGQHDADLTVDNMVTALRYWYYCEWTYVITMCFIKVAIAFLYLRVFFEKWQRRVVWITLVCIILTGFSYLLAVVLQCSPVHFIWHRYHEDPMHKGACLPVAVVLAGTYLHSAVSAMSDFTLAGLPIILLWNPRFALWKKFWIGAMMSLGAIAVVAAVIRLRYIESLVVKEDFLFDTFEVAIWSTVEPGIALFAVCLSVLRPLLARIMASKSGKCIRKIATLGVDLSPDQQNPYGTLSGGLEGDRMEFALPTPSQVHQRDADLGAATFKLFTNPIHQSRAAPQVLQSTPAQSTTTLELDHEMTNPVMFPMHIKFEGLNIPELVLNRWSKISRKATIR</sequence>
<keyword evidence="9" id="KW-1185">Reference proteome</keyword>
<evidence type="ECO:0000256" key="6">
    <source>
        <dbReference type="SAM" id="Phobius"/>
    </source>
</evidence>
<feature type="transmembrane region" description="Helical" evidence="6">
    <location>
        <begin position="250"/>
        <end position="273"/>
    </location>
</feature>
<name>A0A3D8QEE5_9HELO</name>
<feature type="transmembrane region" description="Helical" evidence="6">
    <location>
        <begin position="12"/>
        <end position="34"/>
    </location>
</feature>
<comment type="caution">
    <text evidence="8">The sequence shown here is derived from an EMBL/GenBank/DDBJ whole genome shotgun (WGS) entry which is preliminary data.</text>
</comment>
<dbReference type="EMBL" id="PDLN01000019">
    <property type="protein sequence ID" value="RDW60213.1"/>
    <property type="molecule type" value="Genomic_DNA"/>
</dbReference>